<accession>A0ABD2Y7L5</accession>
<evidence type="ECO:0000313" key="2">
    <source>
        <dbReference type="EMBL" id="KAL3501904.1"/>
    </source>
</evidence>
<dbReference type="InterPro" id="IPR000916">
    <property type="entry name" value="Bet_v_I/MLP"/>
</dbReference>
<keyword evidence="3" id="KW-1185">Reference proteome</keyword>
<name>A0ABD2Y7L5_9GENT</name>
<dbReference type="InterPro" id="IPR023393">
    <property type="entry name" value="START-like_dom_sf"/>
</dbReference>
<dbReference type="SMART" id="SM01037">
    <property type="entry name" value="Bet_v_1"/>
    <property type="match status" value="1"/>
</dbReference>
<dbReference type="Pfam" id="PF00407">
    <property type="entry name" value="Bet_v_1"/>
    <property type="match status" value="1"/>
</dbReference>
<evidence type="ECO:0000259" key="1">
    <source>
        <dbReference type="SMART" id="SM01037"/>
    </source>
</evidence>
<dbReference type="SUPFAM" id="SSF55961">
    <property type="entry name" value="Bet v1-like"/>
    <property type="match status" value="1"/>
</dbReference>
<dbReference type="Proteomes" id="UP001630127">
    <property type="component" value="Unassembled WGS sequence"/>
</dbReference>
<dbReference type="Gene3D" id="3.30.530.20">
    <property type="match status" value="1"/>
</dbReference>
<reference evidence="2 3" key="1">
    <citation type="submission" date="2024-11" db="EMBL/GenBank/DDBJ databases">
        <title>A near-complete genome assembly of Cinchona calisaya.</title>
        <authorList>
            <person name="Lian D.C."/>
            <person name="Zhao X.W."/>
            <person name="Wei L."/>
        </authorList>
    </citation>
    <scope>NUCLEOTIDE SEQUENCE [LARGE SCALE GENOMIC DNA]</scope>
    <source>
        <tissue evidence="2">Nenye</tissue>
    </source>
</reference>
<gene>
    <name evidence="2" type="ORF">ACH5RR_036353</name>
</gene>
<dbReference type="PANTHER" id="PTHR31907">
    <property type="entry name" value="MLP-LIKE PROTEIN 423"/>
    <property type="match status" value="1"/>
</dbReference>
<feature type="domain" description="Bet v I/Major latex protein" evidence="1">
    <location>
        <begin position="2"/>
        <end position="152"/>
    </location>
</feature>
<sequence>MGLKGKMIGQTEIKGAGGDVFHEFICKTPHHLANATPEKIQAFTLIDGGLGTDGCIIRWDYTHDGKARVAKQIMEDIDHEKQTITFKMIEGDLLDLYKTFKIKYHVDNKGDYNLITWTLDYEKLNDDITHPGTLLNFFLHMSEDFESHHLKKA</sequence>
<evidence type="ECO:0000313" key="3">
    <source>
        <dbReference type="Proteomes" id="UP001630127"/>
    </source>
</evidence>
<dbReference type="EMBL" id="JBJUIK010000015">
    <property type="protein sequence ID" value="KAL3501904.1"/>
    <property type="molecule type" value="Genomic_DNA"/>
</dbReference>
<dbReference type="InterPro" id="IPR051761">
    <property type="entry name" value="MLP-like_ligand-binding"/>
</dbReference>
<proteinExistence type="predicted"/>
<dbReference type="CDD" id="cd07816">
    <property type="entry name" value="Bet_v1-like"/>
    <property type="match status" value="1"/>
</dbReference>
<comment type="caution">
    <text evidence="2">The sequence shown here is derived from an EMBL/GenBank/DDBJ whole genome shotgun (WGS) entry which is preliminary data.</text>
</comment>
<protein>
    <recommendedName>
        <fullName evidence="1">Bet v I/Major latex protein domain-containing protein</fullName>
    </recommendedName>
</protein>
<organism evidence="2 3">
    <name type="scientific">Cinchona calisaya</name>
    <dbReference type="NCBI Taxonomy" id="153742"/>
    <lineage>
        <taxon>Eukaryota</taxon>
        <taxon>Viridiplantae</taxon>
        <taxon>Streptophyta</taxon>
        <taxon>Embryophyta</taxon>
        <taxon>Tracheophyta</taxon>
        <taxon>Spermatophyta</taxon>
        <taxon>Magnoliopsida</taxon>
        <taxon>eudicotyledons</taxon>
        <taxon>Gunneridae</taxon>
        <taxon>Pentapetalae</taxon>
        <taxon>asterids</taxon>
        <taxon>lamiids</taxon>
        <taxon>Gentianales</taxon>
        <taxon>Rubiaceae</taxon>
        <taxon>Cinchonoideae</taxon>
        <taxon>Cinchoneae</taxon>
        <taxon>Cinchona</taxon>
    </lineage>
</organism>
<dbReference type="AlphaFoldDB" id="A0ABD2Y7L5"/>